<dbReference type="EMBL" id="FPIZ01000025">
    <property type="protein sequence ID" value="SFW84882.1"/>
    <property type="molecule type" value="Genomic_DNA"/>
</dbReference>
<accession>A0A1K1SKN8</accession>
<gene>
    <name evidence="8" type="ORF">SAMN05661012_05617</name>
    <name evidence="9" type="ORF">SR876_28655</name>
</gene>
<reference evidence="9 11" key="2">
    <citation type="submission" date="2023-11" db="EMBL/GenBank/DDBJ databases">
        <title>MicrobeMod: A computational toolkit for identifying prokaryotic methylation and restriction-modification with nanopore sequencing.</title>
        <authorList>
            <person name="Crits-Christoph A."/>
            <person name="Kang S.C."/>
            <person name="Lee H."/>
            <person name="Ostrov N."/>
        </authorList>
    </citation>
    <scope>NUCLEOTIDE SEQUENCE [LARGE SCALE GENOMIC DNA]</scope>
    <source>
        <strain evidence="9 11">ATCC 23090</strain>
    </source>
</reference>
<dbReference type="RefSeq" id="WP_083571822.1">
    <property type="nucleotide sequence ID" value="NZ_CP139972.1"/>
</dbReference>
<feature type="transmembrane region" description="Helical" evidence="7">
    <location>
        <begin position="113"/>
        <end position="134"/>
    </location>
</feature>
<protein>
    <submittedName>
        <fullName evidence="9">DoxX family protein</fullName>
    </submittedName>
    <submittedName>
        <fullName evidence="8">Putative oxidoreductase</fullName>
    </submittedName>
</protein>
<proteinExistence type="inferred from homology"/>
<dbReference type="GO" id="GO:0005886">
    <property type="term" value="C:plasma membrane"/>
    <property type="evidence" value="ECO:0007669"/>
    <property type="project" value="UniProtKB-SubCell"/>
</dbReference>
<dbReference type="EMBL" id="CP140154">
    <property type="protein sequence ID" value="WQG88905.1"/>
    <property type="molecule type" value="Genomic_DNA"/>
</dbReference>
<evidence type="ECO:0000256" key="3">
    <source>
        <dbReference type="ARBA" id="ARBA00022475"/>
    </source>
</evidence>
<evidence type="ECO:0000313" key="10">
    <source>
        <dbReference type="Proteomes" id="UP000183788"/>
    </source>
</evidence>
<comment type="similarity">
    <text evidence="2">Belongs to the DoxX family.</text>
</comment>
<keyword evidence="3" id="KW-1003">Cell membrane</keyword>
<evidence type="ECO:0000256" key="7">
    <source>
        <dbReference type="SAM" id="Phobius"/>
    </source>
</evidence>
<dbReference type="PANTHER" id="PTHR33452">
    <property type="entry name" value="OXIDOREDUCTASE CATD-RELATED"/>
    <property type="match status" value="1"/>
</dbReference>
<dbReference type="Pfam" id="PF07681">
    <property type="entry name" value="DoxX"/>
    <property type="match status" value="1"/>
</dbReference>
<keyword evidence="6 7" id="KW-0472">Membrane</keyword>
<sequence>MTELLKEMLKVNQHAPNIDLALLFIRLAIGMLMLRHGIPKARIIFAREPIRFFKTFGLSEANSFKLAAFTEIFFSICLMLGLGTLIAVIPLFVTMAIASFYTLRGQPFDKKELPVLFLMFYFTILLCGGGRFSLDYVLFGFK</sequence>
<evidence type="ECO:0000313" key="9">
    <source>
        <dbReference type="EMBL" id="WQG88905.1"/>
    </source>
</evidence>
<dbReference type="InterPro" id="IPR032808">
    <property type="entry name" value="DoxX"/>
</dbReference>
<evidence type="ECO:0000256" key="5">
    <source>
        <dbReference type="ARBA" id="ARBA00022989"/>
    </source>
</evidence>
<dbReference type="STRING" id="1004.SAMN05661012_05617"/>
<feature type="transmembrane region" description="Helical" evidence="7">
    <location>
        <begin position="20"/>
        <end position="38"/>
    </location>
</feature>
<organism evidence="8 10">
    <name type="scientific">Chitinophaga sancti</name>
    <dbReference type="NCBI Taxonomy" id="1004"/>
    <lineage>
        <taxon>Bacteria</taxon>
        <taxon>Pseudomonadati</taxon>
        <taxon>Bacteroidota</taxon>
        <taxon>Chitinophagia</taxon>
        <taxon>Chitinophagales</taxon>
        <taxon>Chitinophagaceae</taxon>
        <taxon>Chitinophaga</taxon>
    </lineage>
</organism>
<evidence type="ECO:0000313" key="11">
    <source>
        <dbReference type="Proteomes" id="UP001326715"/>
    </source>
</evidence>
<comment type="subcellular location">
    <subcellularLocation>
        <location evidence="1">Cell membrane</location>
        <topology evidence="1">Multi-pass membrane protein</topology>
    </subcellularLocation>
</comment>
<name>A0A1K1SKN8_9BACT</name>
<evidence type="ECO:0000313" key="8">
    <source>
        <dbReference type="EMBL" id="SFW84882.1"/>
    </source>
</evidence>
<keyword evidence="11" id="KW-1185">Reference proteome</keyword>
<keyword evidence="4 7" id="KW-0812">Transmembrane</keyword>
<evidence type="ECO:0000256" key="6">
    <source>
        <dbReference type="ARBA" id="ARBA00023136"/>
    </source>
</evidence>
<evidence type="ECO:0000256" key="4">
    <source>
        <dbReference type="ARBA" id="ARBA00022692"/>
    </source>
</evidence>
<dbReference type="AlphaFoldDB" id="A0A1K1SKN8"/>
<keyword evidence="5 7" id="KW-1133">Transmembrane helix</keyword>
<dbReference type="OrthoDB" id="9813193at2"/>
<dbReference type="Proteomes" id="UP001326715">
    <property type="component" value="Chromosome"/>
</dbReference>
<feature type="transmembrane region" description="Helical" evidence="7">
    <location>
        <begin position="72"/>
        <end position="101"/>
    </location>
</feature>
<dbReference type="PANTHER" id="PTHR33452:SF1">
    <property type="entry name" value="INNER MEMBRANE PROTEIN YPHA-RELATED"/>
    <property type="match status" value="1"/>
</dbReference>
<dbReference type="Proteomes" id="UP000183788">
    <property type="component" value="Unassembled WGS sequence"/>
</dbReference>
<evidence type="ECO:0000256" key="1">
    <source>
        <dbReference type="ARBA" id="ARBA00004651"/>
    </source>
</evidence>
<evidence type="ECO:0000256" key="2">
    <source>
        <dbReference type="ARBA" id="ARBA00006679"/>
    </source>
</evidence>
<dbReference type="InterPro" id="IPR051907">
    <property type="entry name" value="DoxX-like_oxidoreductase"/>
</dbReference>
<reference evidence="8 10" key="1">
    <citation type="submission" date="2016-11" db="EMBL/GenBank/DDBJ databases">
        <authorList>
            <person name="Jaros S."/>
            <person name="Januszkiewicz K."/>
            <person name="Wedrychowicz H."/>
        </authorList>
    </citation>
    <scope>NUCLEOTIDE SEQUENCE [LARGE SCALE GENOMIC DNA]</scope>
    <source>
        <strain evidence="8 10">DSM 784</strain>
    </source>
</reference>